<keyword evidence="5" id="KW-0812">Transmembrane</keyword>
<evidence type="ECO:0000256" key="2">
    <source>
        <dbReference type="ARBA" id="ARBA00007613"/>
    </source>
</evidence>
<comment type="subcellular location">
    <subcellularLocation>
        <location evidence="1">Cell outer membrane</location>
    </subcellularLocation>
</comment>
<dbReference type="Proteomes" id="UP000176992">
    <property type="component" value="Unassembled WGS sequence"/>
</dbReference>
<proteinExistence type="inferred from homology"/>
<dbReference type="Gene3D" id="1.20.1600.10">
    <property type="entry name" value="Outer membrane efflux proteins (OEP)"/>
    <property type="match status" value="1"/>
</dbReference>
<gene>
    <name evidence="8" type="ORF">A2Z86_05265</name>
</gene>
<sequence>MGKTITTWTLSLPLILLLLFCSPARPMTIKEAVSYAMEHNRDILTVREQITERKGQVLEARSDALPQLNLNMNSYRVRDPGFLNSTFGQQILHGGGGSSDFPIPIEAILPRPQTFYELVMNVSQPIFTWGKVSNAVSLAKLGIQDVNLSLESARQNVAYQVSSAYYDVLVAVETIAMYEKALETQKRYLQQTRDFFEVGDGTRLDILRAQSQLATTEPELLMARHSLVQAEKTLNFLLGRSLDEPLSTSPVEAVEDFEAPPLDSVVQVAVLNRPDLRQLNVEVDMYDKTVNVFKADFRPRMDLNGHYGFSTIRTGDIFDRNFESWRVSLVLSVPVFDGFKNRGVVMQYRSQKNRKEIESQKLAEQIRLQARQTLDACTSAAEVYRGREISLESSEEEERVTADQFDQGLVTLYELLDSNRRALLARSRSIDGRYGLLRQIADLKRAMGIPVDELF</sequence>
<keyword evidence="4" id="KW-1134">Transmembrane beta strand</keyword>
<reference evidence="8 9" key="1">
    <citation type="journal article" date="2016" name="Nat. Commun.">
        <title>Thousands of microbial genomes shed light on interconnected biogeochemical processes in an aquifer system.</title>
        <authorList>
            <person name="Anantharaman K."/>
            <person name="Brown C.T."/>
            <person name="Hug L.A."/>
            <person name="Sharon I."/>
            <person name="Castelle C.J."/>
            <person name="Probst A.J."/>
            <person name="Thomas B.C."/>
            <person name="Singh A."/>
            <person name="Wilkins M.J."/>
            <person name="Karaoz U."/>
            <person name="Brodie E.L."/>
            <person name="Williams K.H."/>
            <person name="Hubbard S.S."/>
            <person name="Banfield J.F."/>
        </authorList>
    </citation>
    <scope>NUCLEOTIDE SEQUENCE [LARGE SCALE GENOMIC DNA]</scope>
</reference>
<evidence type="ECO:0008006" key="10">
    <source>
        <dbReference type="Google" id="ProtNLM"/>
    </source>
</evidence>
<organism evidence="8 9">
    <name type="scientific">Candidatus Glassbacteria bacterium GWA2_58_10</name>
    <dbReference type="NCBI Taxonomy" id="1817865"/>
    <lineage>
        <taxon>Bacteria</taxon>
        <taxon>Candidatus Glassiibacteriota</taxon>
    </lineage>
</organism>
<dbReference type="GO" id="GO:1990281">
    <property type="term" value="C:efflux pump complex"/>
    <property type="evidence" value="ECO:0007669"/>
    <property type="project" value="TreeGrafter"/>
</dbReference>
<name>A0A1F5YDD4_9BACT</name>
<dbReference type="SUPFAM" id="SSF56954">
    <property type="entry name" value="Outer membrane efflux proteins (OEP)"/>
    <property type="match status" value="1"/>
</dbReference>
<keyword evidence="7" id="KW-0998">Cell outer membrane</keyword>
<evidence type="ECO:0000256" key="7">
    <source>
        <dbReference type="ARBA" id="ARBA00023237"/>
    </source>
</evidence>
<comment type="caution">
    <text evidence="8">The sequence shown here is derived from an EMBL/GenBank/DDBJ whole genome shotgun (WGS) entry which is preliminary data.</text>
</comment>
<accession>A0A1F5YDD4</accession>
<evidence type="ECO:0000313" key="8">
    <source>
        <dbReference type="EMBL" id="OGF98207.1"/>
    </source>
</evidence>
<evidence type="ECO:0000256" key="4">
    <source>
        <dbReference type="ARBA" id="ARBA00022452"/>
    </source>
</evidence>
<dbReference type="PANTHER" id="PTHR30026:SF20">
    <property type="entry name" value="OUTER MEMBRANE PROTEIN TOLC"/>
    <property type="match status" value="1"/>
</dbReference>
<dbReference type="PANTHER" id="PTHR30026">
    <property type="entry name" value="OUTER MEMBRANE PROTEIN TOLC"/>
    <property type="match status" value="1"/>
</dbReference>
<comment type="similarity">
    <text evidence="2">Belongs to the outer membrane factor (OMF) (TC 1.B.17) family.</text>
</comment>
<dbReference type="AlphaFoldDB" id="A0A1F5YDD4"/>
<dbReference type="Pfam" id="PF02321">
    <property type="entry name" value="OEP"/>
    <property type="match status" value="2"/>
</dbReference>
<evidence type="ECO:0000313" key="9">
    <source>
        <dbReference type="Proteomes" id="UP000176992"/>
    </source>
</evidence>
<evidence type="ECO:0000256" key="3">
    <source>
        <dbReference type="ARBA" id="ARBA00022448"/>
    </source>
</evidence>
<evidence type="ECO:0000256" key="6">
    <source>
        <dbReference type="ARBA" id="ARBA00023136"/>
    </source>
</evidence>
<dbReference type="InterPro" id="IPR003423">
    <property type="entry name" value="OMP_efflux"/>
</dbReference>
<dbReference type="GO" id="GO:0009279">
    <property type="term" value="C:cell outer membrane"/>
    <property type="evidence" value="ECO:0007669"/>
    <property type="project" value="UniProtKB-SubCell"/>
</dbReference>
<evidence type="ECO:0000256" key="5">
    <source>
        <dbReference type="ARBA" id="ARBA00022692"/>
    </source>
</evidence>
<dbReference type="GO" id="GO:0015288">
    <property type="term" value="F:porin activity"/>
    <property type="evidence" value="ECO:0007669"/>
    <property type="project" value="TreeGrafter"/>
</dbReference>
<dbReference type="InterPro" id="IPR051906">
    <property type="entry name" value="TolC-like"/>
</dbReference>
<keyword evidence="6" id="KW-0472">Membrane</keyword>
<dbReference type="EMBL" id="MFIV01000150">
    <property type="protein sequence ID" value="OGF98207.1"/>
    <property type="molecule type" value="Genomic_DNA"/>
</dbReference>
<evidence type="ECO:0000256" key="1">
    <source>
        <dbReference type="ARBA" id="ARBA00004442"/>
    </source>
</evidence>
<protein>
    <recommendedName>
        <fullName evidence="10">Transporter</fullName>
    </recommendedName>
</protein>
<dbReference type="GO" id="GO:0015562">
    <property type="term" value="F:efflux transmembrane transporter activity"/>
    <property type="evidence" value="ECO:0007669"/>
    <property type="project" value="InterPro"/>
</dbReference>
<keyword evidence="3" id="KW-0813">Transport</keyword>